<keyword evidence="3" id="KW-1185">Reference proteome</keyword>
<sequence length="324" mass="35921">MLSGDKISTKVKTLIIFTLLFLLYFFSNNNIYAENPEKDDPDFLIPIGNVLQIDAELKNLIVSDAIEGSAIKKGDLLIQIDNKNFDGYKNFETILSSLPNGKEIDLTVNREGQIITTSCTREVLEKVSFNNLLSGFATLTYIDPKTSRFGAVGHPISIYNSRKIPIKDGSVSTTRDIDIQKSTKGKVGCINAKRLDVIGSFNENTDFGIKGDIDNFDLSQFKQYKVASLDEVKPGKAEIIFGTTNKKAKKYDIEILSIENQVEPKSKSFKIKVTDKNLLRQTGGIVQGMSGTPIIQDDKIIGAVSHAVENDPSVGYGLYIKWMF</sequence>
<accession>A0ABS4ED70</accession>
<dbReference type="InterPro" id="IPR036034">
    <property type="entry name" value="PDZ_sf"/>
</dbReference>
<dbReference type="Gene3D" id="2.30.42.10">
    <property type="match status" value="1"/>
</dbReference>
<feature type="domain" description="Peptidase S55" evidence="1">
    <location>
        <begin position="106"/>
        <end position="324"/>
    </location>
</feature>
<dbReference type="InterPro" id="IPR008763">
    <property type="entry name" value="Peptidase_S55"/>
</dbReference>
<proteinExistence type="predicted"/>
<name>A0ABS4ED70_9FIRM</name>
<comment type="caution">
    <text evidence="2">The sequence shown here is derived from an EMBL/GenBank/DDBJ whole genome shotgun (WGS) entry which is preliminary data.</text>
</comment>
<dbReference type="Pfam" id="PF05580">
    <property type="entry name" value="Peptidase_S55"/>
    <property type="match status" value="1"/>
</dbReference>
<dbReference type="PROSITE" id="PS51494">
    <property type="entry name" value="SPOIVB"/>
    <property type="match status" value="1"/>
</dbReference>
<evidence type="ECO:0000313" key="2">
    <source>
        <dbReference type="EMBL" id="MBP1855888.1"/>
    </source>
</evidence>
<dbReference type="SUPFAM" id="SSF50156">
    <property type="entry name" value="PDZ domain-like"/>
    <property type="match status" value="1"/>
</dbReference>
<gene>
    <name evidence="2" type="ORF">J2Z43_002289</name>
</gene>
<protein>
    <submittedName>
        <fullName evidence="2">Stage IV sporulation protein B</fullName>
    </submittedName>
</protein>
<dbReference type="SUPFAM" id="SSF50494">
    <property type="entry name" value="Trypsin-like serine proteases"/>
    <property type="match status" value="1"/>
</dbReference>
<dbReference type="EMBL" id="JAGGJX010000005">
    <property type="protein sequence ID" value="MBP1855888.1"/>
    <property type="molecule type" value="Genomic_DNA"/>
</dbReference>
<dbReference type="Proteomes" id="UP000767291">
    <property type="component" value="Unassembled WGS sequence"/>
</dbReference>
<dbReference type="RefSeq" id="WP_209457280.1">
    <property type="nucleotide sequence ID" value="NZ_BAAACS010000019.1"/>
</dbReference>
<dbReference type="InterPro" id="IPR009003">
    <property type="entry name" value="Peptidase_S1_PA"/>
</dbReference>
<reference evidence="2 3" key="1">
    <citation type="submission" date="2021-03" db="EMBL/GenBank/DDBJ databases">
        <title>Genomic Encyclopedia of Type Strains, Phase IV (KMG-IV): sequencing the most valuable type-strain genomes for metagenomic binning, comparative biology and taxonomic classification.</title>
        <authorList>
            <person name="Goeker M."/>
        </authorList>
    </citation>
    <scope>NUCLEOTIDE SEQUENCE [LARGE SCALE GENOMIC DNA]</scope>
    <source>
        <strain evidence="2 3">DSM 1289</strain>
    </source>
</reference>
<evidence type="ECO:0000313" key="3">
    <source>
        <dbReference type="Proteomes" id="UP000767291"/>
    </source>
</evidence>
<organism evidence="2 3">
    <name type="scientific">Metaclostridioides mangenotii</name>
    <dbReference type="NCBI Taxonomy" id="1540"/>
    <lineage>
        <taxon>Bacteria</taxon>
        <taxon>Bacillati</taxon>
        <taxon>Bacillota</taxon>
        <taxon>Clostridia</taxon>
        <taxon>Peptostreptococcales</taxon>
        <taxon>Peptostreptococcaceae</taxon>
        <taxon>Metaclostridioides</taxon>
    </lineage>
</organism>
<evidence type="ECO:0000259" key="1">
    <source>
        <dbReference type="PROSITE" id="PS51494"/>
    </source>
</evidence>